<evidence type="ECO:0000313" key="3">
    <source>
        <dbReference type="EMBL" id="MXP47906.1"/>
    </source>
</evidence>
<organism evidence="3 4">
    <name type="scientific">Pontixanthobacter luteolus</name>
    <dbReference type="NCBI Taxonomy" id="295089"/>
    <lineage>
        <taxon>Bacteria</taxon>
        <taxon>Pseudomonadati</taxon>
        <taxon>Pseudomonadota</taxon>
        <taxon>Alphaproteobacteria</taxon>
        <taxon>Sphingomonadales</taxon>
        <taxon>Erythrobacteraceae</taxon>
        <taxon>Pontixanthobacter</taxon>
    </lineage>
</organism>
<dbReference type="OrthoDB" id="9797176at2"/>
<keyword evidence="1" id="KW-0694">RNA-binding</keyword>
<dbReference type="SMART" id="SM00363">
    <property type="entry name" value="S4"/>
    <property type="match status" value="1"/>
</dbReference>
<protein>
    <submittedName>
        <fullName evidence="3">RNA-binding S4 domain-containing protein</fullName>
    </submittedName>
</protein>
<dbReference type="Pfam" id="PF01479">
    <property type="entry name" value="S4"/>
    <property type="match status" value="1"/>
</dbReference>
<feature type="domain" description="RNA-binding S4" evidence="2">
    <location>
        <begin position="1"/>
        <end position="62"/>
    </location>
</feature>
<dbReference type="InterPro" id="IPR036986">
    <property type="entry name" value="S4_RNA-bd_sf"/>
</dbReference>
<dbReference type="EMBL" id="WTYP01000002">
    <property type="protein sequence ID" value="MXP47906.1"/>
    <property type="molecule type" value="Genomic_DNA"/>
</dbReference>
<comment type="caution">
    <text evidence="3">The sequence shown here is derived from an EMBL/GenBank/DDBJ whole genome shotgun (WGS) entry which is preliminary data.</text>
</comment>
<accession>A0A6I4V4F4</accession>
<gene>
    <name evidence="3" type="ORF">GRI43_10975</name>
</gene>
<reference evidence="3 4" key="1">
    <citation type="submission" date="2019-12" db="EMBL/GenBank/DDBJ databases">
        <title>Genomic-based taxomic classification of the family Erythrobacteraceae.</title>
        <authorList>
            <person name="Xu L."/>
        </authorList>
    </citation>
    <scope>NUCLEOTIDE SEQUENCE [LARGE SCALE GENOMIC DNA]</scope>
    <source>
        <strain evidence="3 4">SW-109</strain>
    </source>
</reference>
<dbReference type="SUPFAM" id="SSF55174">
    <property type="entry name" value="Alpha-L RNA-binding motif"/>
    <property type="match status" value="1"/>
</dbReference>
<sequence>MRIDRLLCCLRFVKTRSQAHALVDQGHIRCNSRRVTRASHAVSVGDVLTLPIGDRIEIAEITCLPTRRGPPAEAQACYHLLDPRG</sequence>
<name>A0A6I4V4F4_9SPHN</name>
<dbReference type="GO" id="GO:0003723">
    <property type="term" value="F:RNA binding"/>
    <property type="evidence" value="ECO:0007669"/>
    <property type="project" value="UniProtKB-KW"/>
</dbReference>
<dbReference type="CDD" id="cd00165">
    <property type="entry name" value="S4"/>
    <property type="match status" value="1"/>
</dbReference>
<dbReference type="PROSITE" id="PS50889">
    <property type="entry name" value="S4"/>
    <property type="match status" value="1"/>
</dbReference>
<evidence type="ECO:0000313" key="4">
    <source>
        <dbReference type="Proteomes" id="UP000471435"/>
    </source>
</evidence>
<dbReference type="InterPro" id="IPR002942">
    <property type="entry name" value="S4_RNA-bd"/>
</dbReference>
<proteinExistence type="predicted"/>
<dbReference type="AlphaFoldDB" id="A0A6I4V4F4"/>
<dbReference type="Proteomes" id="UP000471435">
    <property type="component" value="Unassembled WGS sequence"/>
</dbReference>
<keyword evidence="4" id="KW-1185">Reference proteome</keyword>
<evidence type="ECO:0000256" key="1">
    <source>
        <dbReference type="PROSITE-ProRule" id="PRU00182"/>
    </source>
</evidence>
<evidence type="ECO:0000259" key="2">
    <source>
        <dbReference type="SMART" id="SM00363"/>
    </source>
</evidence>
<dbReference type="Gene3D" id="3.10.290.10">
    <property type="entry name" value="RNA-binding S4 domain"/>
    <property type="match status" value="1"/>
</dbReference>